<feature type="region of interest" description="Disordered" evidence="1">
    <location>
        <begin position="516"/>
        <end position="537"/>
    </location>
</feature>
<dbReference type="Proteomes" id="UP000724874">
    <property type="component" value="Unassembled WGS sequence"/>
</dbReference>
<feature type="compositionally biased region" description="Basic residues" evidence="1">
    <location>
        <begin position="150"/>
        <end position="159"/>
    </location>
</feature>
<reference evidence="2" key="1">
    <citation type="submission" date="2020-11" db="EMBL/GenBank/DDBJ databases">
        <authorList>
            <consortium name="DOE Joint Genome Institute"/>
            <person name="Ahrendt S."/>
            <person name="Riley R."/>
            <person name="Andreopoulos W."/>
            <person name="LaButti K."/>
            <person name="Pangilinan J."/>
            <person name="Ruiz-duenas F.J."/>
            <person name="Barrasa J.M."/>
            <person name="Sanchez-Garcia M."/>
            <person name="Camarero S."/>
            <person name="Miyauchi S."/>
            <person name="Serrano A."/>
            <person name="Linde D."/>
            <person name="Babiker R."/>
            <person name="Drula E."/>
            <person name="Ayuso-Fernandez I."/>
            <person name="Pacheco R."/>
            <person name="Padilla G."/>
            <person name="Ferreira P."/>
            <person name="Barriuso J."/>
            <person name="Kellner H."/>
            <person name="Castanera R."/>
            <person name="Alfaro M."/>
            <person name="Ramirez L."/>
            <person name="Pisabarro A.G."/>
            <person name="Kuo A."/>
            <person name="Tritt A."/>
            <person name="Lipzen A."/>
            <person name="He G."/>
            <person name="Yan M."/>
            <person name="Ng V."/>
            <person name="Cullen D."/>
            <person name="Martin F."/>
            <person name="Rosso M.-N."/>
            <person name="Henrissat B."/>
            <person name="Hibbett D."/>
            <person name="Martinez A.T."/>
            <person name="Grigoriev I.V."/>
        </authorList>
    </citation>
    <scope>NUCLEOTIDE SEQUENCE</scope>
    <source>
        <strain evidence="2">AH 44721</strain>
    </source>
</reference>
<dbReference type="EMBL" id="JADNYJ010000016">
    <property type="protein sequence ID" value="KAF8906959.1"/>
    <property type="molecule type" value="Genomic_DNA"/>
</dbReference>
<feature type="region of interest" description="Disordered" evidence="1">
    <location>
        <begin position="14"/>
        <end position="104"/>
    </location>
</feature>
<name>A0A9P5TR98_GYMJU</name>
<feature type="compositionally biased region" description="Basic residues" evidence="1">
    <location>
        <begin position="250"/>
        <end position="262"/>
    </location>
</feature>
<sequence>MSPNVRIKIEPSTTESLEEFVEPPTKITKSVKPRPGSPEFWDHSPVTIIPMDIDEAGTGPSAQPDSTKRIHKPTWKVLEGAVLDGAPESKKPGQIHTASAEESSDLDLFKLKFPAINQEDAGHSDYSVQAHASKAPGLDSAYDSGPPKSTPHHHNKSSHPHTNDSSFDSLDGFIIHDDEDTSVHKSSHHQEKSTHKQDHSKESDSSPVVKDHSHSDYQGKGKQPTHGHQSSTASESEEENIDVHPAKMSQNKHCKSCCAKHKTSSDEESDSSMAPSHHHKRNTKASSGDSSDSASDGDGCKSHAVKKNNKKKKSTKHTDSSDHDIVKQKLDSKHHVLPSTPALHALHKCFPDLPCLNCAVLLLPFFHLERDMQYNGIQNQQLLTFAPTLQAMDDDESARVLHQSQKFVSHGIYANPISADPEMFSINKTHIVHKPGNSNTVFILTGAINKCNLVSGALHGTGEGYLTKKLMLFIFEENFNHFAGFFGMVANFDEACCHFYGSSLLFATMKQGAGHGNGSRAGSSSPKKPGLFQKSTTSLSRPSSFLVTLNFDDNVPIYDGRGGRFNFKEKDFDNLQSLPLYCGGKKDLPPYAIVSMGFTFNVFHMQNDGVCASFNIMFIIYLGMTGNDGK</sequence>
<feature type="compositionally biased region" description="Low complexity" evidence="1">
    <location>
        <begin position="285"/>
        <end position="297"/>
    </location>
</feature>
<proteinExistence type="predicted"/>
<evidence type="ECO:0000313" key="2">
    <source>
        <dbReference type="EMBL" id="KAF8906959.1"/>
    </source>
</evidence>
<protein>
    <submittedName>
        <fullName evidence="2">Uncharacterized protein</fullName>
    </submittedName>
</protein>
<dbReference type="OrthoDB" id="3063746at2759"/>
<gene>
    <name evidence="2" type="ORF">CPB84DRAFT_1744757</name>
</gene>
<comment type="caution">
    <text evidence="2">The sequence shown here is derived from an EMBL/GenBank/DDBJ whole genome shotgun (WGS) entry which is preliminary data.</text>
</comment>
<keyword evidence="3" id="KW-1185">Reference proteome</keyword>
<feature type="compositionally biased region" description="Basic and acidic residues" evidence="1">
    <location>
        <begin position="188"/>
        <end position="219"/>
    </location>
</feature>
<dbReference type="AlphaFoldDB" id="A0A9P5TR98"/>
<organism evidence="2 3">
    <name type="scientific">Gymnopilus junonius</name>
    <name type="common">Spectacular rustgill mushroom</name>
    <name type="synonym">Gymnopilus spectabilis subsp. junonius</name>
    <dbReference type="NCBI Taxonomy" id="109634"/>
    <lineage>
        <taxon>Eukaryota</taxon>
        <taxon>Fungi</taxon>
        <taxon>Dikarya</taxon>
        <taxon>Basidiomycota</taxon>
        <taxon>Agaricomycotina</taxon>
        <taxon>Agaricomycetes</taxon>
        <taxon>Agaricomycetidae</taxon>
        <taxon>Agaricales</taxon>
        <taxon>Agaricineae</taxon>
        <taxon>Hymenogastraceae</taxon>
        <taxon>Gymnopilus</taxon>
    </lineage>
</organism>
<evidence type="ECO:0000313" key="3">
    <source>
        <dbReference type="Proteomes" id="UP000724874"/>
    </source>
</evidence>
<accession>A0A9P5TR98</accession>
<evidence type="ECO:0000256" key="1">
    <source>
        <dbReference type="SAM" id="MobiDB-lite"/>
    </source>
</evidence>
<feature type="compositionally biased region" description="Basic residues" evidence="1">
    <location>
        <begin position="303"/>
        <end position="315"/>
    </location>
</feature>
<feature type="region of interest" description="Disordered" evidence="1">
    <location>
        <begin position="122"/>
        <end position="324"/>
    </location>
</feature>